<evidence type="ECO:0000256" key="1">
    <source>
        <dbReference type="ARBA" id="ARBA00022737"/>
    </source>
</evidence>
<keyword evidence="2" id="KW-1015">Disulfide bond</keyword>
<comment type="caution">
    <text evidence="5">The sequence shown here is derived from an EMBL/GenBank/DDBJ whole genome shotgun (WGS) entry which is preliminary data.</text>
</comment>
<evidence type="ECO:0000256" key="3">
    <source>
        <dbReference type="PROSITE-ProRule" id="PRU00059"/>
    </source>
</evidence>
<name>A0A6A4VBP2_AMPAM</name>
<dbReference type="SMART" id="SM00042">
    <property type="entry name" value="CUB"/>
    <property type="match status" value="1"/>
</dbReference>
<keyword evidence="1" id="KW-0677">Repeat</keyword>
<evidence type="ECO:0000313" key="5">
    <source>
        <dbReference type="EMBL" id="KAF0288934.1"/>
    </source>
</evidence>
<sequence length="156" mass="16901">MTVVFHTDIGRVARGFNLTWKLCGAGDQLGTCDASTDFSGTLQSVNYPAEYPSGRDTFWHFVATHPTRRFSITFTDFELESSYGTCSYDTLKISDPSGIEEGPFCGDTMPAPFGPTAGSQLTVNLYTDSSSQFRGFSADWTGTCNTGTSSSSTEEM</sequence>
<dbReference type="InterPro" id="IPR035914">
    <property type="entry name" value="Sperma_CUB_dom_sf"/>
</dbReference>
<feature type="domain" description="CUB" evidence="4">
    <location>
        <begin position="23"/>
        <end position="143"/>
    </location>
</feature>
<dbReference type="PANTHER" id="PTHR24251">
    <property type="entry name" value="OVOCHYMASE-RELATED"/>
    <property type="match status" value="1"/>
</dbReference>
<evidence type="ECO:0000313" key="6">
    <source>
        <dbReference type="Proteomes" id="UP000440578"/>
    </source>
</evidence>
<dbReference type="Proteomes" id="UP000440578">
    <property type="component" value="Unassembled WGS sequence"/>
</dbReference>
<dbReference type="AlphaFoldDB" id="A0A6A4VBP2"/>
<accession>A0A6A4VBP2</accession>
<dbReference type="InterPro" id="IPR000859">
    <property type="entry name" value="CUB_dom"/>
</dbReference>
<dbReference type="PROSITE" id="PS01180">
    <property type="entry name" value="CUB"/>
    <property type="match status" value="1"/>
</dbReference>
<gene>
    <name evidence="5" type="primary">nas-39_0</name>
    <name evidence="5" type="ORF">FJT64_012743</name>
</gene>
<organism evidence="5 6">
    <name type="scientific">Amphibalanus amphitrite</name>
    <name type="common">Striped barnacle</name>
    <name type="synonym">Balanus amphitrite</name>
    <dbReference type="NCBI Taxonomy" id="1232801"/>
    <lineage>
        <taxon>Eukaryota</taxon>
        <taxon>Metazoa</taxon>
        <taxon>Ecdysozoa</taxon>
        <taxon>Arthropoda</taxon>
        <taxon>Crustacea</taxon>
        <taxon>Multicrustacea</taxon>
        <taxon>Cirripedia</taxon>
        <taxon>Thoracica</taxon>
        <taxon>Thoracicalcarea</taxon>
        <taxon>Balanomorpha</taxon>
        <taxon>Balanoidea</taxon>
        <taxon>Balanidae</taxon>
        <taxon>Amphibalaninae</taxon>
        <taxon>Amphibalanus</taxon>
    </lineage>
</organism>
<protein>
    <submittedName>
        <fullName evidence="5">Zinc metalloproteinase nas-39</fullName>
    </submittedName>
</protein>
<dbReference type="SUPFAM" id="SSF49854">
    <property type="entry name" value="Spermadhesin, CUB domain"/>
    <property type="match status" value="1"/>
</dbReference>
<keyword evidence="6" id="KW-1185">Reference proteome</keyword>
<dbReference type="OrthoDB" id="6366701at2759"/>
<proteinExistence type="predicted"/>
<dbReference type="CDD" id="cd00041">
    <property type="entry name" value="CUB"/>
    <property type="match status" value="1"/>
</dbReference>
<evidence type="ECO:0000256" key="2">
    <source>
        <dbReference type="ARBA" id="ARBA00023157"/>
    </source>
</evidence>
<comment type="caution">
    <text evidence="3">Lacks conserved residue(s) required for the propagation of feature annotation.</text>
</comment>
<evidence type="ECO:0000259" key="4">
    <source>
        <dbReference type="PROSITE" id="PS01180"/>
    </source>
</evidence>
<reference evidence="5 6" key="1">
    <citation type="submission" date="2019-07" db="EMBL/GenBank/DDBJ databases">
        <title>Draft genome assembly of a fouling barnacle, Amphibalanus amphitrite (Darwin, 1854): The first reference genome for Thecostraca.</title>
        <authorList>
            <person name="Kim W."/>
        </authorList>
    </citation>
    <scope>NUCLEOTIDE SEQUENCE [LARGE SCALE GENOMIC DNA]</scope>
    <source>
        <strain evidence="5">SNU_AA5</strain>
        <tissue evidence="5">Soma without cirri and trophi</tissue>
    </source>
</reference>
<dbReference type="Gene3D" id="2.60.120.290">
    <property type="entry name" value="Spermadhesin, CUB domain"/>
    <property type="match status" value="1"/>
</dbReference>
<dbReference type="Pfam" id="PF00431">
    <property type="entry name" value="CUB"/>
    <property type="match status" value="1"/>
</dbReference>
<dbReference type="EMBL" id="VIIS01002073">
    <property type="protein sequence ID" value="KAF0288934.1"/>
    <property type="molecule type" value="Genomic_DNA"/>
</dbReference>